<accession>A0A453Q9K1</accession>
<evidence type="ECO:0000256" key="1">
    <source>
        <dbReference type="SAM" id="MobiDB-lite"/>
    </source>
</evidence>
<keyword evidence="3" id="KW-1185">Reference proteome</keyword>
<reference evidence="2" key="4">
    <citation type="submission" date="2019-03" db="UniProtKB">
        <authorList>
            <consortium name="EnsemblPlants"/>
        </authorList>
    </citation>
    <scope>IDENTIFICATION</scope>
</reference>
<organism evidence="2 3">
    <name type="scientific">Aegilops tauschii subsp. strangulata</name>
    <name type="common">Goatgrass</name>
    <dbReference type="NCBI Taxonomy" id="200361"/>
    <lineage>
        <taxon>Eukaryota</taxon>
        <taxon>Viridiplantae</taxon>
        <taxon>Streptophyta</taxon>
        <taxon>Embryophyta</taxon>
        <taxon>Tracheophyta</taxon>
        <taxon>Spermatophyta</taxon>
        <taxon>Magnoliopsida</taxon>
        <taxon>Liliopsida</taxon>
        <taxon>Poales</taxon>
        <taxon>Poaceae</taxon>
        <taxon>BOP clade</taxon>
        <taxon>Pooideae</taxon>
        <taxon>Triticodae</taxon>
        <taxon>Triticeae</taxon>
        <taxon>Triticinae</taxon>
        <taxon>Aegilops</taxon>
    </lineage>
</organism>
<sequence>FIYAFFLRNIDPECKWSNTMNETQEPFPNGICIHMPLDGGAGSSKEPLGFEEDDNPSEIKISGEKSMAGSL</sequence>
<dbReference type="AlphaFoldDB" id="A0A453Q9K1"/>
<reference evidence="2" key="3">
    <citation type="journal article" date="2017" name="Nature">
        <title>Genome sequence of the progenitor of the wheat D genome Aegilops tauschii.</title>
        <authorList>
            <person name="Luo M.C."/>
            <person name="Gu Y.Q."/>
            <person name="Puiu D."/>
            <person name="Wang H."/>
            <person name="Twardziok S.O."/>
            <person name="Deal K.R."/>
            <person name="Huo N."/>
            <person name="Zhu T."/>
            <person name="Wang L."/>
            <person name="Wang Y."/>
            <person name="McGuire P.E."/>
            <person name="Liu S."/>
            <person name="Long H."/>
            <person name="Ramasamy R.K."/>
            <person name="Rodriguez J.C."/>
            <person name="Van S.L."/>
            <person name="Yuan L."/>
            <person name="Wang Z."/>
            <person name="Xia Z."/>
            <person name="Xiao L."/>
            <person name="Anderson O.D."/>
            <person name="Ouyang S."/>
            <person name="Liang Y."/>
            <person name="Zimin A.V."/>
            <person name="Pertea G."/>
            <person name="Qi P."/>
            <person name="Bennetzen J.L."/>
            <person name="Dai X."/>
            <person name="Dawson M.W."/>
            <person name="Muller H.G."/>
            <person name="Kugler K."/>
            <person name="Rivarola-Duarte L."/>
            <person name="Spannagl M."/>
            <person name="Mayer K.F.X."/>
            <person name="Lu F.H."/>
            <person name="Bevan M.W."/>
            <person name="Leroy P."/>
            <person name="Li P."/>
            <person name="You F.M."/>
            <person name="Sun Q."/>
            <person name="Liu Z."/>
            <person name="Lyons E."/>
            <person name="Wicker T."/>
            <person name="Salzberg S.L."/>
            <person name="Devos K.M."/>
            <person name="Dvorak J."/>
        </authorList>
    </citation>
    <scope>NUCLEOTIDE SEQUENCE [LARGE SCALE GENOMIC DNA]</scope>
    <source>
        <strain evidence="2">cv. AL8/78</strain>
    </source>
</reference>
<reference evidence="2" key="5">
    <citation type="journal article" date="2021" name="G3 (Bethesda)">
        <title>Aegilops tauschii genome assembly Aet v5.0 features greater sequence contiguity and improved annotation.</title>
        <authorList>
            <person name="Wang L."/>
            <person name="Zhu T."/>
            <person name="Rodriguez J.C."/>
            <person name="Deal K.R."/>
            <person name="Dubcovsky J."/>
            <person name="McGuire P.E."/>
            <person name="Lux T."/>
            <person name="Spannagl M."/>
            <person name="Mayer K.F.X."/>
            <person name="Baldrich P."/>
            <person name="Meyers B.C."/>
            <person name="Huo N."/>
            <person name="Gu Y.Q."/>
            <person name="Zhou H."/>
            <person name="Devos K.M."/>
            <person name="Bennetzen J.L."/>
            <person name="Unver T."/>
            <person name="Budak H."/>
            <person name="Gulick P.J."/>
            <person name="Galiba G."/>
            <person name="Kalapos B."/>
            <person name="Nelson D.R."/>
            <person name="Li P."/>
            <person name="You F.M."/>
            <person name="Luo M.C."/>
            <person name="Dvorak J."/>
        </authorList>
    </citation>
    <scope>NUCLEOTIDE SEQUENCE [LARGE SCALE GENOMIC DNA]</scope>
    <source>
        <strain evidence="2">cv. AL8/78</strain>
    </source>
</reference>
<dbReference type="Gramene" id="AET7Gv20006900.7">
    <property type="protein sequence ID" value="AET7Gv20006900.7"/>
    <property type="gene ID" value="AET7Gv20006900"/>
</dbReference>
<name>A0A453Q9K1_AEGTS</name>
<feature type="region of interest" description="Disordered" evidence="1">
    <location>
        <begin position="42"/>
        <end position="71"/>
    </location>
</feature>
<reference evidence="3" key="1">
    <citation type="journal article" date="2014" name="Science">
        <title>Ancient hybridizations among the ancestral genomes of bread wheat.</title>
        <authorList>
            <consortium name="International Wheat Genome Sequencing Consortium,"/>
            <person name="Marcussen T."/>
            <person name="Sandve S.R."/>
            <person name="Heier L."/>
            <person name="Spannagl M."/>
            <person name="Pfeifer M."/>
            <person name="Jakobsen K.S."/>
            <person name="Wulff B.B."/>
            <person name="Steuernagel B."/>
            <person name="Mayer K.F."/>
            <person name="Olsen O.A."/>
        </authorList>
    </citation>
    <scope>NUCLEOTIDE SEQUENCE [LARGE SCALE GENOMIC DNA]</scope>
    <source>
        <strain evidence="3">cv. AL8/78</strain>
    </source>
</reference>
<evidence type="ECO:0000313" key="2">
    <source>
        <dbReference type="EnsemblPlants" id="AET7Gv20006900.7"/>
    </source>
</evidence>
<reference evidence="3" key="2">
    <citation type="journal article" date="2017" name="Nat. Plants">
        <title>The Aegilops tauschii genome reveals multiple impacts of transposons.</title>
        <authorList>
            <person name="Zhao G."/>
            <person name="Zou C."/>
            <person name="Li K."/>
            <person name="Wang K."/>
            <person name="Li T."/>
            <person name="Gao L."/>
            <person name="Zhang X."/>
            <person name="Wang H."/>
            <person name="Yang Z."/>
            <person name="Liu X."/>
            <person name="Jiang W."/>
            <person name="Mao L."/>
            <person name="Kong X."/>
            <person name="Jiao Y."/>
            <person name="Jia J."/>
        </authorList>
    </citation>
    <scope>NUCLEOTIDE SEQUENCE [LARGE SCALE GENOMIC DNA]</scope>
    <source>
        <strain evidence="3">cv. AL8/78</strain>
    </source>
</reference>
<dbReference type="EnsemblPlants" id="AET7Gv20006900.7">
    <property type="protein sequence ID" value="AET7Gv20006900.7"/>
    <property type="gene ID" value="AET7Gv20006900"/>
</dbReference>
<proteinExistence type="predicted"/>
<evidence type="ECO:0000313" key="3">
    <source>
        <dbReference type="Proteomes" id="UP000015105"/>
    </source>
</evidence>
<dbReference type="Proteomes" id="UP000015105">
    <property type="component" value="Chromosome 7D"/>
</dbReference>
<protein>
    <submittedName>
        <fullName evidence="2">Uncharacterized protein</fullName>
    </submittedName>
</protein>